<evidence type="ECO:0000313" key="4">
    <source>
        <dbReference type="Proteomes" id="UP000662747"/>
    </source>
</evidence>
<evidence type="ECO:0000256" key="1">
    <source>
        <dbReference type="SAM" id="MobiDB-lite"/>
    </source>
</evidence>
<dbReference type="Proteomes" id="UP000662747">
    <property type="component" value="Chromosome"/>
</dbReference>
<dbReference type="InterPro" id="IPR029063">
    <property type="entry name" value="SAM-dependent_MTases_sf"/>
</dbReference>
<reference evidence="3 4" key="1">
    <citation type="submission" date="2021-02" db="EMBL/GenBank/DDBJ databases">
        <title>De Novo genome assembly of isolated myxobacteria.</title>
        <authorList>
            <person name="Stevens D.C."/>
        </authorList>
    </citation>
    <scope>NUCLEOTIDE SEQUENCE [LARGE SCALE GENOMIC DNA]</scope>
    <source>
        <strain evidence="4">SCPEA02</strain>
    </source>
</reference>
<dbReference type="EMBL" id="CP071090">
    <property type="protein sequence ID" value="QSQ28518.1"/>
    <property type="molecule type" value="Genomic_DNA"/>
</dbReference>
<dbReference type="InterPro" id="IPR000780">
    <property type="entry name" value="CheR_MeTrfase"/>
</dbReference>
<dbReference type="CDD" id="cd02440">
    <property type="entry name" value="AdoMet_MTases"/>
    <property type="match status" value="1"/>
</dbReference>
<dbReference type="Gene3D" id="3.40.50.150">
    <property type="entry name" value="Vaccinia Virus protein VP39"/>
    <property type="match status" value="2"/>
</dbReference>
<feature type="region of interest" description="Disordered" evidence="1">
    <location>
        <begin position="35"/>
        <end position="135"/>
    </location>
</feature>
<protein>
    <recommendedName>
        <fullName evidence="2">CheR-type methyltransferase domain-containing protein</fullName>
    </recommendedName>
</protein>
<feature type="domain" description="CheR-type methyltransferase" evidence="2">
    <location>
        <begin position="1"/>
        <end position="224"/>
    </location>
</feature>
<gene>
    <name evidence="3" type="ORF">JY651_44015</name>
</gene>
<keyword evidence="4" id="KW-1185">Reference proteome</keyword>
<evidence type="ECO:0000313" key="3">
    <source>
        <dbReference type="EMBL" id="QSQ28518.1"/>
    </source>
</evidence>
<dbReference type="Pfam" id="PF01739">
    <property type="entry name" value="CheR"/>
    <property type="match status" value="1"/>
</dbReference>
<dbReference type="InterPro" id="IPR050903">
    <property type="entry name" value="Bact_Chemotaxis_MeTrfase"/>
</dbReference>
<accession>A0ABX7PDJ1</accession>
<name>A0ABX7PDJ1_9BACT</name>
<dbReference type="PANTHER" id="PTHR24422">
    <property type="entry name" value="CHEMOTAXIS PROTEIN METHYLTRANSFERASE"/>
    <property type="match status" value="1"/>
</dbReference>
<dbReference type="SUPFAM" id="SSF53335">
    <property type="entry name" value="S-adenosyl-L-methionine-dependent methyltransferases"/>
    <property type="match status" value="1"/>
</dbReference>
<dbReference type="PANTHER" id="PTHR24422:SF10">
    <property type="entry name" value="CHEMOTAXIS PROTEIN METHYLTRANSFERASE 2"/>
    <property type="match status" value="1"/>
</dbReference>
<proteinExistence type="predicted"/>
<dbReference type="InterPro" id="IPR022642">
    <property type="entry name" value="CheR_C"/>
</dbReference>
<evidence type="ECO:0000259" key="2">
    <source>
        <dbReference type="PROSITE" id="PS50123"/>
    </source>
</evidence>
<dbReference type="PROSITE" id="PS50123">
    <property type="entry name" value="CHER"/>
    <property type="match status" value="1"/>
</dbReference>
<organism evidence="3 4">
    <name type="scientific">Pyxidicoccus parkwayensis</name>
    <dbReference type="NCBI Taxonomy" id="2813578"/>
    <lineage>
        <taxon>Bacteria</taxon>
        <taxon>Pseudomonadati</taxon>
        <taxon>Myxococcota</taxon>
        <taxon>Myxococcia</taxon>
        <taxon>Myxococcales</taxon>
        <taxon>Cystobacterineae</taxon>
        <taxon>Myxococcaceae</taxon>
        <taxon>Pyxidicoccus</taxon>
    </lineage>
</organism>
<sequence>MLATDADEALLARARRGCYPRGSLRELPPEWRARAFLGTHGPADSSDTHGAADSSDTHGPADSSGTHGAADSSDTHGPADSSGTHGTADPSGTHGAADASGTHDAADSSGIHGAADASGTHGAADASDSDDEPCIDSAYREGVTFLRQDLRTEMPDGPFHLVLCRNVAFTYFAPPLQLEVLARLRTRLVPGGLLAIGGHESLPEHGAEWTRAAGALPLFRKTSS</sequence>